<evidence type="ECO:0000256" key="7">
    <source>
        <dbReference type="ARBA" id="ARBA00023033"/>
    </source>
</evidence>
<comment type="cofactor">
    <cofactor evidence="1">
        <name>FAD</name>
        <dbReference type="ChEBI" id="CHEBI:57692"/>
    </cofactor>
</comment>
<gene>
    <name evidence="9" type="ORF">GCM10010970_16990</name>
</gene>
<keyword evidence="5" id="KW-0274">FAD</keyword>
<comment type="similarity">
    <text evidence="3">Belongs to the UbiH/COQ6 family.</text>
</comment>
<dbReference type="PANTHER" id="PTHR43876:SF7">
    <property type="entry name" value="UBIQUINONE BIOSYNTHESIS MONOOXYGENASE COQ6, MITOCHONDRIAL"/>
    <property type="match status" value="1"/>
</dbReference>
<dbReference type="NCBIfam" id="NF005788">
    <property type="entry name" value="PRK07608.1-3"/>
    <property type="match status" value="1"/>
</dbReference>
<dbReference type="PROSITE" id="PS01304">
    <property type="entry name" value="UBIH"/>
    <property type="match status" value="1"/>
</dbReference>
<proteinExistence type="inferred from homology"/>
<dbReference type="Gene3D" id="3.50.50.60">
    <property type="entry name" value="FAD/NAD(P)-binding domain"/>
    <property type="match status" value="2"/>
</dbReference>
<name>A0ABQ2P8T1_9NEIS</name>
<evidence type="ECO:0000256" key="2">
    <source>
        <dbReference type="ARBA" id="ARBA00004749"/>
    </source>
</evidence>
<keyword evidence="4" id="KW-0285">Flavoprotein</keyword>
<evidence type="ECO:0000313" key="10">
    <source>
        <dbReference type="Proteomes" id="UP000637267"/>
    </source>
</evidence>
<keyword evidence="6" id="KW-0560">Oxidoreductase</keyword>
<dbReference type="Pfam" id="PF01494">
    <property type="entry name" value="FAD_binding_3"/>
    <property type="match status" value="1"/>
</dbReference>
<dbReference type="InterPro" id="IPR018168">
    <property type="entry name" value="Ubi_Hdrlase_CS"/>
</dbReference>
<dbReference type="InterPro" id="IPR036188">
    <property type="entry name" value="FAD/NAD-bd_sf"/>
</dbReference>
<feature type="domain" description="FAD-binding" evidence="8">
    <location>
        <begin position="5"/>
        <end position="341"/>
    </location>
</feature>
<evidence type="ECO:0000259" key="8">
    <source>
        <dbReference type="Pfam" id="PF01494"/>
    </source>
</evidence>
<dbReference type="InterPro" id="IPR051205">
    <property type="entry name" value="UbiH/COQ6_monooxygenase"/>
</dbReference>
<dbReference type="PANTHER" id="PTHR43876">
    <property type="entry name" value="UBIQUINONE BIOSYNTHESIS MONOOXYGENASE COQ6, MITOCHONDRIAL"/>
    <property type="match status" value="1"/>
</dbReference>
<evidence type="ECO:0000256" key="6">
    <source>
        <dbReference type="ARBA" id="ARBA00023002"/>
    </source>
</evidence>
<dbReference type="PROSITE" id="PS51257">
    <property type="entry name" value="PROKAR_LIPOPROTEIN"/>
    <property type="match status" value="1"/>
</dbReference>
<keyword evidence="7" id="KW-0503">Monooxygenase</keyword>
<dbReference type="RefSeq" id="WP_188703840.1">
    <property type="nucleotide sequence ID" value="NZ_BMLX01000002.1"/>
</dbReference>
<dbReference type="NCBIfam" id="TIGR01988">
    <property type="entry name" value="Ubi-OHases"/>
    <property type="match status" value="1"/>
</dbReference>
<dbReference type="EMBL" id="BMLX01000002">
    <property type="protein sequence ID" value="GGP20795.1"/>
    <property type="molecule type" value="Genomic_DNA"/>
</dbReference>
<comment type="pathway">
    <text evidence="2">Cofactor biosynthesis; ubiquinone biosynthesis.</text>
</comment>
<evidence type="ECO:0000256" key="4">
    <source>
        <dbReference type="ARBA" id="ARBA00022630"/>
    </source>
</evidence>
<dbReference type="InterPro" id="IPR010971">
    <property type="entry name" value="UbiH/COQ6"/>
</dbReference>
<protein>
    <submittedName>
        <fullName evidence="9">Ubiquinone biosynthesis hydroxylase UbiH</fullName>
    </submittedName>
</protein>
<keyword evidence="10" id="KW-1185">Reference proteome</keyword>
<organism evidence="9 10">
    <name type="scientific">Silvimonas iriomotensis</name>
    <dbReference type="NCBI Taxonomy" id="449662"/>
    <lineage>
        <taxon>Bacteria</taxon>
        <taxon>Pseudomonadati</taxon>
        <taxon>Pseudomonadota</taxon>
        <taxon>Betaproteobacteria</taxon>
        <taxon>Neisseriales</taxon>
        <taxon>Chitinibacteraceae</taxon>
        <taxon>Silvimonas</taxon>
    </lineage>
</organism>
<dbReference type="SUPFAM" id="SSF51905">
    <property type="entry name" value="FAD/NAD(P)-binding domain"/>
    <property type="match status" value="1"/>
</dbReference>
<comment type="caution">
    <text evidence="9">The sequence shown here is derived from an EMBL/GenBank/DDBJ whole genome shotgun (WGS) entry which is preliminary data.</text>
</comment>
<dbReference type="InterPro" id="IPR002938">
    <property type="entry name" value="FAD-bd"/>
</dbReference>
<dbReference type="Proteomes" id="UP000637267">
    <property type="component" value="Unassembled WGS sequence"/>
</dbReference>
<accession>A0ABQ2P8T1</accession>
<evidence type="ECO:0000256" key="1">
    <source>
        <dbReference type="ARBA" id="ARBA00001974"/>
    </source>
</evidence>
<sequence>MKFHDADVLIVGGGLVGCALACALKDTPLQVTLVDSHPPAQSWDAATWDSRIYAISPASRRFLTQIGAWQRMDASRLQSVGQMRIAGDDGRAELAFTAVEAGSDELARIVESRELQRALWQAAADSANVTLVAPAQPSALHDEADGGKLLALAHGPRLSARLVVGADGVQSWVRTQAGIEEKTTPYHQWGVVANFECEKPHLATASQWFFEDGVLAFLPLAGQRMSMVWSCGELRKNALLGLSAEALCQEVARAGQHRLGELKIISPAAAFPLRLMQVADLVKPGLALIGDAAHAVHPLAGQGVNLGFGDAMELARILVAEPASRCGDYLVLRRYERARRENVLLMQGVTHGLQKLFNNANPVLRVLRNTGLGLTDQWAWLKHKLIQHAMNA</sequence>
<keyword evidence="9" id="KW-0830">Ubiquinone</keyword>
<evidence type="ECO:0000313" key="9">
    <source>
        <dbReference type="EMBL" id="GGP20795.1"/>
    </source>
</evidence>
<reference evidence="10" key="1">
    <citation type="journal article" date="2019" name="Int. J. Syst. Evol. Microbiol.">
        <title>The Global Catalogue of Microorganisms (GCM) 10K type strain sequencing project: providing services to taxonomists for standard genome sequencing and annotation.</title>
        <authorList>
            <consortium name="The Broad Institute Genomics Platform"/>
            <consortium name="The Broad Institute Genome Sequencing Center for Infectious Disease"/>
            <person name="Wu L."/>
            <person name="Ma J."/>
        </authorList>
    </citation>
    <scope>NUCLEOTIDE SEQUENCE [LARGE SCALE GENOMIC DNA]</scope>
    <source>
        <strain evidence="10">CGMCC 1.8859</strain>
    </source>
</reference>
<evidence type="ECO:0000256" key="5">
    <source>
        <dbReference type="ARBA" id="ARBA00022827"/>
    </source>
</evidence>
<dbReference type="PRINTS" id="PR00420">
    <property type="entry name" value="RNGMNOXGNASE"/>
</dbReference>
<evidence type="ECO:0000256" key="3">
    <source>
        <dbReference type="ARBA" id="ARBA00005349"/>
    </source>
</evidence>